<dbReference type="SUPFAM" id="SSF55874">
    <property type="entry name" value="ATPase domain of HSP90 chaperone/DNA topoisomerase II/histidine kinase"/>
    <property type="match status" value="1"/>
</dbReference>
<sequence>MLGLNFHETFLVLTSVLACAVLFNLTLYFGYRRQITYLFFAAYCAFHMLKVGLKTLPPEELLILGLKASDCIYISVILGLFSLNLFLGYYHRLSNLRWWALGFLSFSAIAYGWLSEDLFLVAGIVIAILQTARYTKKEPSSILFLLGLIMLLAFTLLALANLVPFGYFIGTIVMVLMMMAASGMRLSKQTLDYQMAQRKSVELENHLLRKSIQPHFILNSLTSLQELIESHPQKAGEFVQHLSEEFSFFSKLSQQRMVSVQEELQLIEAHLGIMSTRLNKVFRTRIENISVEDELPPGILLTLVENGITHGYSSKQEGLFVIRKEENEGSIDFVVHNDGEAPESVREGLGLQYVRSRLAEVYKRFELKHEWNNFGFSTRISLPK</sequence>
<accession>A0ABQ3I8Z2</accession>
<reference evidence="4" key="1">
    <citation type="journal article" date="2019" name="Int. J. Syst. Evol. Microbiol.">
        <title>The Global Catalogue of Microorganisms (GCM) 10K type strain sequencing project: providing services to taxonomists for standard genome sequencing and annotation.</title>
        <authorList>
            <consortium name="The Broad Institute Genomics Platform"/>
            <consortium name="The Broad Institute Genome Sequencing Center for Infectious Disease"/>
            <person name="Wu L."/>
            <person name="Ma J."/>
        </authorList>
    </citation>
    <scope>NUCLEOTIDE SEQUENCE [LARGE SCALE GENOMIC DNA]</scope>
    <source>
        <strain evidence="4">CGMCC 1.15111</strain>
    </source>
</reference>
<feature type="transmembrane region" description="Helical" evidence="1">
    <location>
        <begin position="72"/>
        <end position="89"/>
    </location>
</feature>
<organism evidence="3 4">
    <name type="scientific">Roseivirga thermotolerans</name>
    <dbReference type="NCBI Taxonomy" id="1758176"/>
    <lineage>
        <taxon>Bacteria</taxon>
        <taxon>Pseudomonadati</taxon>
        <taxon>Bacteroidota</taxon>
        <taxon>Cytophagia</taxon>
        <taxon>Cytophagales</taxon>
        <taxon>Roseivirgaceae</taxon>
        <taxon>Roseivirga</taxon>
    </lineage>
</organism>
<dbReference type="InterPro" id="IPR010559">
    <property type="entry name" value="Sig_transdc_His_kin_internal"/>
</dbReference>
<evidence type="ECO:0000256" key="1">
    <source>
        <dbReference type="SAM" id="Phobius"/>
    </source>
</evidence>
<comment type="caution">
    <text evidence="3">The sequence shown here is derived from an EMBL/GenBank/DDBJ whole genome shotgun (WGS) entry which is preliminary data.</text>
</comment>
<dbReference type="Gene3D" id="3.30.565.10">
    <property type="entry name" value="Histidine kinase-like ATPase, C-terminal domain"/>
    <property type="match status" value="1"/>
</dbReference>
<dbReference type="PANTHER" id="PTHR34220:SF7">
    <property type="entry name" value="SENSOR HISTIDINE KINASE YPDA"/>
    <property type="match status" value="1"/>
</dbReference>
<feature type="transmembrane region" description="Helical" evidence="1">
    <location>
        <begin position="142"/>
        <end position="159"/>
    </location>
</feature>
<gene>
    <name evidence="3" type="ORF">GCM10011340_31900</name>
</gene>
<evidence type="ECO:0000313" key="3">
    <source>
        <dbReference type="EMBL" id="GHE73030.1"/>
    </source>
</evidence>
<keyword evidence="1" id="KW-0472">Membrane</keyword>
<proteinExistence type="predicted"/>
<name>A0ABQ3I8Z2_9BACT</name>
<dbReference type="InterPro" id="IPR050640">
    <property type="entry name" value="Bact_2-comp_sensor_kinase"/>
</dbReference>
<dbReference type="RefSeq" id="WP_189631285.1">
    <property type="nucleotide sequence ID" value="NZ_BNAG01000004.1"/>
</dbReference>
<dbReference type="EMBL" id="BNAG01000004">
    <property type="protein sequence ID" value="GHE73030.1"/>
    <property type="molecule type" value="Genomic_DNA"/>
</dbReference>
<evidence type="ECO:0000259" key="2">
    <source>
        <dbReference type="Pfam" id="PF06580"/>
    </source>
</evidence>
<keyword evidence="4" id="KW-1185">Reference proteome</keyword>
<protein>
    <recommendedName>
        <fullName evidence="2">Signal transduction histidine kinase internal region domain-containing protein</fullName>
    </recommendedName>
</protein>
<feature type="transmembrane region" description="Helical" evidence="1">
    <location>
        <begin position="6"/>
        <end position="28"/>
    </location>
</feature>
<dbReference type="Pfam" id="PF06580">
    <property type="entry name" value="His_kinase"/>
    <property type="match status" value="1"/>
</dbReference>
<dbReference type="Proteomes" id="UP000658258">
    <property type="component" value="Unassembled WGS sequence"/>
</dbReference>
<feature type="domain" description="Signal transduction histidine kinase internal region" evidence="2">
    <location>
        <begin position="205"/>
        <end position="280"/>
    </location>
</feature>
<dbReference type="PANTHER" id="PTHR34220">
    <property type="entry name" value="SENSOR HISTIDINE KINASE YPDA"/>
    <property type="match status" value="1"/>
</dbReference>
<keyword evidence="1" id="KW-1133">Transmembrane helix</keyword>
<dbReference type="InterPro" id="IPR036890">
    <property type="entry name" value="HATPase_C_sf"/>
</dbReference>
<feature type="transmembrane region" description="Helical" evidence="1">
    <location>
        <begin position="165"/>
        <end position="186"/>
    </location>
</feature>
<evidence type="ECO:0000313" key="4">
    <source>
        <dbReference type="Proteomes" id="UP000658258"/>
    </source>
</evidence>
<keyword evidence="1" id="KW-0812">Transmembrane</keyword>